<dbReference type="Proteomes" id="UP000292935">
    <property type="component" value="Unassembled WGS sequence"/>
</dbReference>
<feature type="transmembrane region" description="Helical" evidence="1">
    <location>
        <begin position="376"/>
        <end position="395"/>
    </location>
</feature>
<reference evidence="2 3" key="1">
    <citation type="submission" date="2019-01" db="EMBL/GenBank/DDBJ databases">
        <authorList>
            <person name="Li J."/>
        </authorList>
    </citation>
    <scope>NUCLEOTIDE SEQUENCE [LARGE SCALE GENOMIC DNA]</scope>
    <source>
        <strain evidence="2 3">CCUG 35506</strain>
    </source>
</reference>
<dbReference type="Pfam" id="PF22564">
    <property type="entry name" value="HAAS"/>
    <property type="match status" value="1"/>
</dbReference>
<dbReference type="RefSeq" id="WP_129231564.1">
    <property type="nucleotide sequence ID" value="NZ_SDPO01000002.1"/>
</dbReference>
<feature type="transmembrane region" description="Helical" evidence="1">
    <location>
        <begin position="434"/>
        <end position="453"/>
    </location>
</feature>
<keyword evidence="1" id="KW-0472">Membrane</keyword>
<evidence type="ECO:0000313" key="3">
    <source>
        <dbReference type="Proteomes" id="UP000292935"/>
    </source>
</evidence>
<keyword evidence="3" id="KW-1185">Reference proteome</keyword>
<protein>
    <submittedName>
        <fullName evidence="2">Uncharacterized protein</fullName>
    </submittedName>
</protein>
<feature type="transmembrane region" description="Helical" evidence="1">
    <location>
        <begin position="401"/>
        <end position="422"/>
    </location>
</feature>
<evidence type="ECO:0000313" key="2">
    <source>
        <dbReference type="EMBL" id="RXZ49438.1"/>
    </source>
</evidence>
<proteinExistence type="predicted"/>
<dbReference type="EMBL" id="SDPO01000002">
    <property type="protein sequence ID" value="RXZ49438.1"/>
    <property type="molecule type" value="Genomic_DNA"/>
</dbReference>
<feature type="transmembrane region" description="Helical" evidence="1">
    <location>
        <begin position="286"/>
        <end position="308"/>
    </location>
</feature>
<feature type="transmembrane region" description="Helical" evidence="1">
    <location>
        <begin position="148"/>
        <end position="166"/>
    </location>
</feature>
<dbReference type="AlphaFoldDB" id="A0A4Q2JTJ3"/>
<feature type="transmembrane region" description="Helical" evidence="1">
    <location>
        <begin position="109"/>
        <end position="136"/>
    </location>
</feature>
<feature type="transmembrane region" description="Helical" evidence="1">
    <location>
        <begin position="226"/>
        <end position="248"/>
    </location>
</feature>
<gene>
    <name evidence="2" type="ORF">ESP57_11040</name>
</gene>
<feature type="transmembrane region" description="Helical" evidence="1">
    <location>
        <begin position="473"/>
        <end position="497"/>
    </location>
</feature>
<dbReference type="OrthoDB" id="5114815at2"/>
<keyword evidence="1" id="KW-1133">Transmembrane helix</keyword>
<sequence>MTELHTDPRVDAYLTEVRRAVAAIDPTQAEGIVAELAEHVRQAADDAERTGTRLDVRQVLRELGDPALVAAAVERPASAPAPASETRSATTASVAAVEPAMERIFGSPVAVIVTLLMLLTGMLVSPLVSLSGLILLWCSPRWTIGDKLVGTVLSPVVLVFGLPFLSIVSGPIAWSFAMSTPLIVVLFLLLRLRRRKEDGAARVLQVPRAGAHEMPRHGVLGRLDRWPAATVVIAAAPVGLLVVVASALATRSWAWLPVTASIAAALVIIGIAVLSASRGWSAAERTVGFAAIATTAGALAPVVTAVSASVSVIEVCTGDQCRTIAPALPDAAALLDPIARYVLLPMVFAAGWTAARFRAAGSIGPTGTATTSRNGSFAIAGLVVMSAVVPPAVVMMSTGNMFAAVLAVAAIGAWLTGVVLVLRSASWTAVDRWLVTVPVPALLAFSFLFLIGPGGQPVTGHYASYPAEVPFDAASMALTLGLVCLVVQVAIAIRLLVARRSASGGVLEQRPSGVL</sequence>
<feature type="transmembrane region" description="Helical" evidence="1">
    <location>
        <begin position="254"/>
        <end position="274"/>
    </location>
</feature>
<organism evidence="2 3">
    <name type="scientific">Agromyces fucosus</name>
    <dbReference type="NCBI Taxonomy" id="41985"/>
    <lineage>
        <taxon>Bacteria</taxon>
        <taxon>Bacillati</taxon>
        <taxon>Actinomycetota</taxon>
        <taxon>Actinomycetes</taxon>
        <taxon>Micrococcales</taxon>
        <taxon>Microbacteriaceae</taxon>
        <taxon>Agromyces</taxon>
    </lineage>
</organism>
<feature type="transmembrane region" description="Helical" evidence="1">
    <location>
        <begin position="172"/>
        <end position="192"/>
    </location>
</feature>
<feature type="transmembrane region" description="Helical" evidence="1">
    <location>
        <begin position="338"/>
        <end position="355"/>
    </location>
</feature>
<name>A0A4Q2JTJ3_9MICO</name>
<evidence type="ECO:0000256" key="1">
    <source>
        <dbReference type="SAM" id="Phobius"/>
    </source>
</evidence>
<keyword evidence="1" id="KW-0812">Transmembrane</keyword>
<accession>A0A4Q2JTJ3</accession>
<comment type="caution">
    <text evidence="2">The sequence shown here is derived from an EMBL/GenBank/DDBJ whole genome shotgun (WGS) entry which is preliminary data.</text>
</comment>